<sequence>MEIDFKNYSAKVEMFAPGFVKDGMLCWVDFKKSSSDREKVERVVEQENEDSGRDNHYVVEFNIPVEIAGVFRPK</sequence>
<reference evidence="1 2" key="1">
    <citation type="submission" date="2017-04" db="EMBL/GenBank/DDBJ databases">
        <title>Complete genome sequence and characterization of temperature-dependent bacteriophage phiA8-29 infecting Aeromonas.</title>
        <authorList>
            <person name="He Y."/>
            <person name="Yang H."/>
        </authorList>
    </citation>
    <scope>NUCLEOTIDE SEQUENCE [LARGE SCALE GENOMIC DNA]</scope>
</reference>
<evidence type="ECO:0000313" key="1">
    <source>
        <dbReference type="EMBL" id="ARK07951.1"/>
    </source>
</evidence>
<dbReference type="Proteomes" id="UP000221506">
    <property type="component" value="Segment"/>
</dbReference>
<name>A0A1W6DYG7_9CAUD</name>
<organism evidence="1 2">
    <name type="scientific">Aeromonas phage phiA8-29</name>
    <dbReference type="NCBI Taxonomy" id="1978922"/>
    <lineage>
        <taxon>Viruses</taxon>
        <taxon>Duplodnaviria</taxon>
        <taxon>Heunggongvirae</taxon>
        <taxon>Uroviricota</taxon>
        <taxon>Caudoviricetes</taxon>
        <taxon>Pantevenvirales</taxon>
        <taxon>Ackermannviridae</taxon>
        <taxon>Tedavirus</taxon>
        <taxon>Tedavirus A829</taxon>
    </lineage>
</organism>
<proteinExistence type="predicted"/>
<gene>
    <name evidence="1" type="ORF">phiA829_131</name>
</gene>
<accession>A0A1W6DYG7</accession>
<protein>
    <submittedName>
        <fullName evidence="1">Uncharacterized protein</fullName>
    </submittedName>
</protein>
<keyword evidence="2" id="KW-1185">Reference proteome</keyword>
<dbReference type="EMBL" id="KY914485">
    <property type="protein sequence ID" value="ARK07951.1"/>
    <property type="molecule type" value="Genomic_DNA"/>
</dbReference>
<evidence type="ECO:0000313" key="2">
    <source>
        <dbReference type="Proteomes" id="UP000221506"/>
    </source>
</evidence>